<comment type="caution">
    <text evidence="1">The sequence shown here is derived from an EMBL/GenBank/DDBJ whole genome shotgun (WGS) entry which is preliminary data.</text>
</comment>
<protein>
    <submittedName>
        <fullName evidence="1">Uncharacterized protein</fullName>
    </submittedName>
</protein>
<dbReference type="Proteomes" id="UP001057402">
    <property type="component" value="Chromosome 8"/>
</dbReference>
<reference evidence="2" key="1">
    <citation type="journal article" date="2023" name="Front. Plant Sci.">
        <title>Chromosomal-level genome assembly of Melastoma candidum provides insights into trichome evolution.</title>
        <authorList>
            <person name="Zhong Y."/>
            <person name="Wu W."/>
            <person name="Sun C."/>
            <person name="Zou P."/>
            <person name="Liu Y."/>
            <person name="Dai S."/>
            <person name="Zhou R."/>
        </authorList>
    </citation>
    <scope>NUCLEOTIDE SEQUENCE [LARGE SCALE GENOMIC DNA]</scope>
</reference>
<gene>
    <name evidence="1" type="ORF">MLD38_029868</name>
</gene>
<proteinExistence type="predicted"/>
<organism evidence="1 2">
    <name type="scientific">Melastoma candidum</name>
    <dbReference type="NCBI Taxonomy" id="119954"/>
    <lineage>
        <taxon>Eukaryota</taxon>
        <taxon>Viridiplantae</taxon>
        <taxon>Streptophyta</taxon>
        <taxon>Embryophyta</taxon>
        <taxon>Tracheophyta</taxon>
        <taxon>Spermatophyta</taxon>
        <taxon>Magnoliopsida</taxon>
        <taxon>eudicotyledons</taxon>
        <taxon>Gunneridae</taxon>
        <taxon>Pentapetalae</taxon>
        <taxon>rosids</taxon>
        <taxon>malvids</taxon>
        <taxon>Myrtales</taxon>
        <taxon>Melastomataceae</taxon>
        <taxon>Melastomatoideae</taxon>
        <taxon>Melastomateae</taxon>
        <taxon>Melastoma</taxon>
    </lineage>
</organism>
<evidence type="ECO:0000313" key="2">
    <source>
        <dbReference type="Proteomes" id="UP001057402"/>
    </source>
</evidence>
<dbReference type="EMBL" id="CM042887">
    <property type="protein sequence ID" value="KAI4331712.1"/>
    <property type="molecule type" value="Genomic_DNA"/>
</dbReference>
<keyword evidence="2" id="KW-1185">Reference proteome</keyword>
<name>A0ACB9N712_9MYRT</name>
<sequence length="82" mass="8941">MNPPKTPRSMNPAAPGSISHPLVSKVRVVARVRPFLASEIAAKDGNPIPCVSVVDQDGPSTDEVMVHIKDHYTRWVVWSSPL</sequence>
<accession>A0ACB9N712</accession>
<evidence type="ECO:0000313" key="1">
    <source>
        <dbReference type="EMBL" id="KAI4331712.1"/>
    </source>
</evidence>